<keyword evidence="2" id="KW-1185">Reference proteome</keyword>
<evidence type="ECO:0000313" key="2">
    <source>
        <dbReference type="Proteomes" id="UP000790709"/>
    </source>
</evidence>
<accession>A0ACB8BCC0</accession>
<proteinExistence type="predicted"/>
<evidence type="ECO:0000313" key="1">
    <source>
        <dbReference type="EMBL" id="KAH7922613.1"/>
    </source>
</evidence>
<dbReference type="EMBL" id="MU266478">
    <property type="protein sequence ID" value="KAH7922613.1"/>
    <property type="molecule type" value="Genomic_DNA"/>
</dbReference>
<reference evidence="1" key="1">
    <citation type="journal article" date="2021" name="New Phytol.">
        <title>Evolutionary innovations through gain and loss of genes in the ectomycorrhizal Boletales.</title>
        <authorList>
            <person name="Wu G."/>
            <person name="Miyauchi S."/>
            <person name="Morin E."/>
            <person name="Kuo A."/>
            <person name="Drula E."/>
            <person name="Varga T."/>
            <person name="Kohler A."/>
            <person name="Feng B."/>
            <person name="Cao Y."/>
            <person name="Lipzen A."/>
            <person name="Daum C."/>
            <person name="Hundley H."/>
            <person name="Pangilinan J."/>
            <person name="Johnson J."/>
            <person name="Barry K."/>
            <person name="LaButti K."/>
            <person name="Ng V."/>
            <person name="Ahrendt S."/>
            <person name="Min B."/>
            <person name="Choi I.G."/>
            <person name="Park H."/>
            <person name="Plett J.M."/>
            <person name="Magnuson J."/>
            <person name="Spatafora J.W."/>
            <person name="Nagy L.G."/>
            <person name="Henrissat B."/>
            <person name="Grigoriev I.V."/>
            <person name="Yang Z.L."/>
            <person name="Xu J."/>
            <person name="Martin F.M."/>
        </authorList>
    </citation>
    <scope>NUCLEOTIDE SEQUENCE</scope>
    <source>
        <strain evidence="1">KUC20120723A-06</strain>
    </source>
</reference>
<comment type="caution">
    <text evidence="1">The sequence shown here is derived from an EMBL/GenBank/DDBJ whole genome shotgun (WGS) entry which is preliminary data.</text>
</comment>
<protein>
    <submittedName>
        <fullName evidence="1">Uncharacterized protein</fullName>
    </submittedName>
</protein>
<name>A0ACB8BCC0_9AGAM</name>
<dbReference type="Proteomes" id="UP000790709">
    <property type="component" value="Unassembled WGS sequence"/>
</dbReference>
<sequence length="677" mass="71380">MADVSNAGSNVELDERAANQDCHPQAAAELDDTNSQQYDTNLNTEFDVKASPAPSSSPSPEEETSEQMLSRKREREVSLEPATPKTAAGSSHASDSKSPAKKGRVQLDTTVEEDERSHPHSRTPSSNPHSQPHSPRLGLGIGLSSSPPHEIKVRQISQGVEDISWRQTLAQDKESQETCDVEEDRDTDKDAEDEQASIPQEGGLGAPDGSLVEADEALDATPSLPSTRRASDSDGGGEQEKGLKRKLADRGTSQGPEGGPTTSANPTTEAAKRPRDDPDADDNPRETKRPSPPPEDTPPAPKLGGFMAYASSASPFAAVKGQNIFSSGGSSTSKRPSAPTSLPANPSPSLFPNSISQPSPFSSQSSPFPTNTQPPPSSPFEPSSPPTAAKRTGFEAFAGSASPFASSALRSKSPTGKAGHGLGLHRSKSPPRRTGFAGTSAFSTYASGGAHAFGGAFGVLGGAPVLKRARAGSPSDGSSRSSLERSGAVGLLDGSGSGNGSGSGEDEGEEDERRGVSTFGERLRAGKDGEEEVSEEEKEKLTEKEVMTGEEDEETIHQVRGKLYALCLQNQWKERGTGLLKVNVRRSDGSGARLGGSFSSSHPSTHTALVMRKEAVYTVLLNVTLFPGMKCFLAQDPRYIRFSVIENGGTTHYNLRVSNAKIAQELLEEINANIPSE</sequence>
<gene>
    <name evidence="1" type="ORF">BV22DRAFT_1131270</name>
</gene>
<organism evidence="1 2">
    <name type="scientific">Leucogyrophana mollusca</name>
    <dbReference type="NCBI Taxonomy" id="85980"/>
    <lineage>
        <taxon>Eukaryota</taxon>
        <taxon>Fungi</taxon>
        <taxon>Dikarya</taxon>
        <taxon>Basidiomycota</taxon>
        <taxon>Agaricomycotina</taxon>
        <taxon>Agaricomycetes</taxon>
        <taxon>Agaricomycetidae</taxon>
        <taxon>Boletales</taxon>
        <taxon>Boletales incertae sedis</taxon>
        <taxon>Leucogyrophana</taxon>
    </lineage>
</organism>